<keyword evidence="3" id="KW-1185">Reference proteome</keyword>
<accession>W9V474</accession>
<evidence type="ECO:0000313" key="2">
    <source>
        <dbReference type="EMBL" id="EXJ14303.1"/>
    </source>
</evidence>
<organism evidence="2 3">
    <name type="scientific">Imhoffiella purpurea</name>
    <dbReference type="NCBI Taxonomy" id="1249627"/>
    <lineage>
        <taxon>Bacteria</taxon>
        <taxon>Pseudomonadati</taxon>
        <taxon>Pseudomonadota</taxon>
        <taxon>Gammaproteobacteria</taxon>
        <taxon>Chromatiales</taxon>
        <taxon>Chromatiaceae</taxon>
        <taxon>Imhoffiella</taxon>
    </lineage>
</organism>
<sequence>MRFVGCIGPEDTRGTQYLQSPVGSGRESVMGKKTDRFL</sequence>
<evidence type="ECO:0000313" key="3">
    <source>
        <dbReference type="Proteomes" id="UP000019460"/>
    </source>
</evidence>
<gene>
    <name evidence="2" type="ORF">D779_2778</name>
</gene>
<feature type="compositionally biased region" description="Basic and acidic residues" evidence="1">
    <location>
        <begin position="29"/>
        <end position="38"/>
    </location>
</feature>
<evidence type="ECO:0000256" key="1">
    <source>
        <dbReference type="SAM" id="MobiDB-lite"/>
    </source>
</evidence>
<dbReference type="EMBL" id="AONC01000043">
    <property type="protein sequence ID" value="EXJ14303.1"/>
    <property type="molecule type" value="Genomic_DNA"/>
</dbReference>
<name>W9V474_9GAMM</name>
<dbReference type="AlphaFoldDB" id="W9V474"/>
<proteinExistence type="predicted"/>
<dbReference type="Proteomes" id="UP000019460">
    <property type="component" value="Unassembled WGS sequence"/>
</dbReference>
<comment type="caution">
    <text evidence="2">The sequence shown here is derived from an EMBL/GenBank/DDBJ whole genome shotgun (WGS) entry which is preliminary data.</text>
</comment>
<reference evidence="2 3" key="1">
    <citation type="submission" date="2012-11" db="EMBL/GenBank/DDBJ databases">
        <title>Genome assembly of Thiorhodococcus sp. AK35.</title>
        <authorList>
            <person name="Nupur N."/>
            <person name="Khatri I."/>
            <person name="Subramanian S."/>
            <person name="Pinnaka A."/>
        </authorList>
    </citation>
    <scope>NUCLEOTIDE SEQUENCE [LARGE SCALE GENOMIC DNA]</scope>
    <source>
        <strain evidence="2 3">AK35</strain>
    </source>
</reference>
<protein>
    <submittedName>
        <fullName evidence="2">Uncharacterized protein</fullName>
    </submittedName>
</protein>
<feature type="region of interest" description="Disordered" evidence="1">
    <location>
        <begin position="15"/>
        <end position="38"/>
    </location>
</feature>